<accession>A0ABY1Y937</accession>
<keyword evidence="4" id="KW-1185">Reference proteome</keyword>
<dbReference type="Proteomes" id="UP000294239">
    <property type="component" value="Unassembled WGS sequence"/>
</dbReference>
<feature type="region of interest" description="Disordered" evidence="1">
    <location>
        <begin position="90"/>
        <end position="109"/>
    </location>
</feature>
<sequence length="213" mass="23426">MAQEPLGSADNYKAQCLQNGVRCTLTYPEGPTQAKPEAPKPSEVAPAVSSPPAFGGFLGVLIVLIVLVAIIVLWMFFGSGGVLLSRAPMATQPNRSEKPENWQSTTRDANEKPRDFLAHIAAMPDRREALVQLLRQCLLQSAKRTGTHVLRSDTERTVFVRLPKKMEHRDELRRLLLQTELAHYGGKVPAESDFSELLQVAQPLLFSGGSARV</sequence>
<organism evidence="3 4">
    <name type="scientific">Agrobacterium cavarae</name>
    <dbReference type="NCBI Taxonomy" id="2528239"/>
    <lineage>
        <taxon>Bacteria</taxon>
        <taxon>Pseudomonadati</taxon>
        <taxon>Pseudomonadota</taxon>
        <taxon>Alphaproteobacteria</taxon>
        <taxon>Hyphomicrobiales</taxon>
        <taxon>Rhizobiaceae</taxon>
        <taxon>Rhizobium/Agrobacterium group</taxon>
        <taxon>Agrobacterium</taxon>
    </lineage>
</organism>
<keyword evidence="2" id="KW-1133">Transmembrane helix</keyword>
<evidence type="ECO:0000313" key="4">
    <source>
        <dbReference type="Proteomes" id="UP000294239"/>
    </source>
</evidence>
<feature type="transmembrane region" description="Helical" evidence="2">
    <location>
        <begin position="53"/>
        <end position="77"/>
    </location>
</feature>
<proteinExistence type="predicted"/>
<keyword evidence="2" id="KW-0472">Membrane</keyword>
<dbReference type="EMBL" id="SISF01000029">
    <property type="protein sequence ID" value="TBN12673.1"/>
    <property type="molecule type" value="Genomic_DNA"/>
</dbReference>
<dbReference type="GeneID" id="301041623"/>
<name>A0ABY1Y937_9HYPH</name>
<evidence type="ECO:0000256" key="2">
    <source>
        <dbReference type="SAM" id="Phobius"/>
    </source>
</evidence>
<reference evidence="3 4" key="1">
    <citation type="submission" date="2019-02" db="EMBL/GenBank/DDBJ databases">
        <title>Current taxonomic status of genus Agrobacterium and description of Agrobacterium cavarae sp. nov. isolated from maize roots.</title>
        <authorList>
            <person name="Flores-Felix J.D."/>
            <person name="Menendez E."/>
            <person name="Ramirez-Bahena M.H."/>
            <person name="Garcia-Fraile P."/>
            <person name="Velazquez E."/>
        </authorList>
    </citation>
    <scope>NUCLEOTIDE SEQUENCE [LARGE SCALE GENOMIC DNA]</scope>
    <source>
        <strain evidence="3 4">RZME10</strain>
    </source>
</reference>
<keyword evidence="2" id="KW-0812">Transmembrane</keyword>
<comment type="caution">
    <text evidence="3">The sequence shown here is derived from an EMBL/GenBank/DDBJ whole genome shotgun (WGS) entry which is preliminary data.</text>
</comment>
<evidence type="ECO:0000313" key="3">
    <source>
        <dbReference type="EMBL" id="TBN12673.1"/>
    </source>
</evidence>
<evidence type="ECO:0000256" key="1">
    <source>
        <dbReference type="SAM" id="MobiDB-lite"/>
    </source>
</evidence>
<dbReference type="RefSeq" id="WP_130977947.1">
    <property type="nucleotide sequence ID" value="NZ_SISF01000029.1"/>
</dbReference>
<gene>
    <name evidence="3" type="ORF">EYC79_10580</name>
</gene>
<protein>
    <submittedName>
        <fullName evidence="3">Uncharacterized protein</fullName>
    </submittedName>
</protein>